<dbReference type="Pfam" id="PF21672">
    <property type="entry name" value="COMM_HN"/>
    <property type="match status" value="1"/>
</dbReference>
<dbReference type="PANTHER" id="PTHR12333">
    <property type="entry name" value="COMM DOMAIN CONTAINING PROTEIN 10"/>
    <property type="match status" value="1"/>
</dbReference>
<feature type="domain" description="COMM" evidence="1">
    <location>
        <begin position="123"/>
        <end position="190"/>
    </location>
</feature>
<dbReference type="PROSITE" id="PS51269">
    <property type="entry name" value="COMM"/>
    <property type="match status" value="1"/>
</dbReference>
<keyword evidence="3" id="KW-1185">Reference proteome</keyword>
<dbReference type="EMBL" id="OV121134">
    <property type="protein sequence ID" value="CAH0553662.1"/>
    <property type="molecule type" value="Genomic_DNA"/>
</dbReference>
<dbReference type="AlphaFoldDB" id="A0A9P0B3Z3"/>
<dbReference type="InterPro" id="IPR017920">
    <property type="entry name" value="COMM"/>
</dbReference>
<reference evidence="2" key="1">
    <citation type="submission" date="2021-12" db="EMBL/GenBank/DDBJ databases">
        <authorList>
            <person name="King R."/>
        </authorList>
    </citation>
    <scope>NUCLEOTIDE SEQUENCE</scope>
</reference>
<sequence>MSLKWITLNDRLQNGAKLINSLPTNKFKIILTQIQSSKGDPFTEEELTKLQESLKLNSANLQLLIQCIAHIFKQSSKVILKPTVLQKQLVEDLKLDEEKSEEFVKIWLQETKNDFGNFEDRLKLEDMSWEINLQTASKLCSKETKPNARIHFKLSDNHNKKDNVTLELDEEELLNLYNNLEMIQAKLDNL</sequence>
<evidence type="ECO:0000259" key="1">
    <source>
        <dbReference type="PROSITE" id="PS51269"/>
    </source>
</evidence>
<evidence type="ECO:0000313" key="2">
    <source>
        <dbReference type="EMBL" id="CAH0553662.1"/>
    </source>
</evidence>
<dbReference type="Pfam" id="PF07258">
    <property type="entry name" value="COMM_domain"/>
    <property type="match status" value="1"/>
</dbReference>
<name>A0A9P0B3Z3_BRAAE</name>
<proteinExistence type="predicted"/>
<accession>A0A9P0B3Z3</accession>
<gene>
    <name evidence="2" type="ORF">MELIAE_LOCUS5595</name>
</gene>
<dbReference type="OrthoDB" id="77522at2759"/>
<protein>
    <recommendedName>
        <fullName evidence="1">COMM domain-containing protein</fullName>
    </recommendedName>
</protein>
<dbReference type="Proteomes" id="UP001154078">
    <property type="component" value="Chromosome 3"/>
</dbReference>
<dbReference type="PANTHER" id="PTHR12333:SF0">
    <property type="entry name" value="COMM DOMAIN-CONTAINING PROTEIN 10"/>
    <property type="match status" value="1"/>
</dbReference>
<organism evidence="2 3">
    <name type="scientific">Brassicogethes aeneus</name>
    <name type="common">Rape pollen beetle</name>
    <name type="synonym">Meligethes aeneus</name>
    <dbReference type="NCBI Taxonomy" id="1431903"/>
    <lineage>
        <taxon>Eukaryota</taxon>
        <taxon>Metazoa</taxon>
        <taxon>Ecdysozoa</taxon>
        <taxon>Arthropoda</taxon>
        <taxon>Hexapoda</taxon>
        <taxon>Insecta</taxon>
        <taxon>Pterygota</taxon>
        <taxon>Neoptera</taxon>
        <taxon>Endopterygota</taxon>
        <taxon>Coleoptera</taxon>
        <taxon>Polyphaga</taxon>
        <taxon>Cucujiformia</taxon>
        <taxon>Nitidulidae</taxon>
        <taxon>Meligethinae</taxon>
        <taxon>Brassicogethes</taxon>
    </lineage>
</organism>
<dbReference type="InterPro" id="IPR037361">
    <property type="entry name" value="COMMD10"/>
</dbReference>
<evidence type="ECO:0000313" key="3">
    <source>
        <dbReference type="Proteomes" id="UP001154078"/>
    </source>
</evidence>